<evidence type="ECO:0000313" key="2">
    <source>
        <dbReference type="Proteomes" id="UP000319976"/>
    </source>
</evidence>
<dbReference type="EMBL" id="CP036316">
    <property type="protein sequence ID" value="QDT65773.1"/>
    <property type="molecule type" value="Genomic_DNA"/>
</dbReference>
<dbReference type="Pfam" id="PF07586">
    <property type="entry name" value="HXXSHH"/>
    <property type="match status" value="1"/>
</dbReference>
<evidence type="ECO:0000313" key="1">
    <source>
        <dbReference type="EMBL" id="QDT65773.1"/>
    </source>
</evidence>
<name>A0A517TBN3_9PLAN</name>
<sequence>MKNIERRQFLQAAGVTMMLPSLESFSYGAQSSASDKQRMVCINFGLGLHGPHLFPEKSGTDYEETPYLKVFSEFRGRYTVISGTSHPQTGGGHLSDKAFLTAAPNPGSASFKNSISIDQLAADKIGDQTRFASLVLGMRSRGLSVSRNGVDIPAISRASTVFNKMFLESKPKEKAEKIQQIKDGQSVMDFVLGKAKSMQNRVSKQDKQKLDEYFTAVRSAEQRLQKAEAWEHQPKPDPGVKAPRDVVDGKDLVAKASLMYDMMHLALQSDSTRLITFFEEGMNAVPVIDGVSQDYHNLSHHGKDPAKLTELQIVEEQQLGMVAAFLKKLSETKEEGQSLLDQTQVLIGSNLGNASSHDTRNLPIILAGGRFRHGQHLAFDRKDNYPLPNLYLSMLQQLGLEIDSFASSTGTIRGLEHI</sequence>
<dbReference type="PROSITE" id="PS51318">
    <property type="entry name" value="TAT"/>
    <property type="match status" value="1"/>
</dbReference>
<evidence type="ECO:0008006" key="3">
    <source>
        <dbReference type="Google" id="ProtNLM"/>
    </source>
</evidence>
<reference evidence="1 2" key="1">
    <citation type="submission" date="2019-02" db="EMBL/GenBank/DDBJ databases">
        <title>Deep-cultivation of Planctomycetes and their phenomic and genomic characterization uncovers novel biology.</title>
        <authorList>
            <person name="Wiegand S."/>
            <person name="Jogler M."/>
            <person name="Boedeker C."/>
            <person name="Pinto D."/>
            <person name="Vollmers J."/>
            <person name="Rivas-Marin E."/>
            <person name="Kohn T."/>
            <person name="Peeters S.H."/>
            <person name="Heuer A."/>
            <person name="Rast P."/>
            <person name="Oberbeckmann S."/>
            <person name="Bunk B."/>
            <person name="Jeske O."/>
            <person name="Meyerdierks A."/>
            <person name="Storesund J.E."/>
            <person name="Kallscheuer N."/>
            <person name="Luecker S."/>
            <person name="Lage O.M."/>
            <person name="Pohl T."/>
            <person name="Merkel B.J."/>
            <person name="Hornburger P."/>
            <person name="Mueller R.-W."/>
            <person name="Bruemmer F."/>
            <person name="Labrenz M."/>
            <person name="Spormann A.M."/>
            <person name="Op den Camp H."/>
            <person name="Overmann J."/>
            <person name="Amann R."/>
            <person name="Jetten M.S.M."/>
            <person name="Mascher T."/>
            <person name="Medema M.H."/>
            <person name="Devos D.P."/>
            <person name="Kaster A.-K."/>
            <person name="Ovreas L."/>
            <person name="Rohde M."/>
            <person name="Galperin M.Y."/>
            <person name="Jogler C."/>
        </authorList>
    </citation>
    <scope>NUCLEOTIDE SEQUENCE [LARGE SCALE GENOMIC DNA]</scope>
    <source>
        <strain evidence="1 2">V22</strain>
    </source>
</reference>
<organism evidence="1 2">
    <name type="scientific">Calycomorphotria hydatis</name>
    <dbReference type="NCBI Taxonomy" id="2528027"/>
    <lineage>
        <taxon>Bacteria</taxon>
        <taxon>Pseudomonadati</taxon>
        <taxon>Planctomycetota</taxon>
        <taxon>Planctomycetia</taxon>
        <taxon>Planctomycetales</taxon>
        <taxon>Planctomycetaceae</taxon>
        <taxon>Calycomorphotria</taxon>
    </lineage>
</organism>
<dbReference type="Proteomes" id="UP000319976">
    <property type="component" value="Chromosome"/>
</dbReference>
<dbReference type="InterPro" id="IPR011447">
    <property type="entry name" value="DUF1552"/>
</dbReference>
<dbReference type="OrthoDB" id="9146593at2"/>
<keyword evidence="2" id="KW-1185">Reference proteome</keyword>
<dbReference type="AlphaFoldDB" id="A0A517TBN3"/>
<dbReference type="InterPro" id="IPR006311">
    <property type="entry name" value="TAT_signal"/>
</dbReference>
<accession>A0A517TBN3</accession>
<gene>
    <name evidence="1" type="ORF">V22_30340</name>
</gene>
<proteinExistence type="predicted"/>
<dbReference type="RefSeq" id="WP_145264260.1">
    <property type="nucleotide sequence ID" value="NZ_CP036316.1"/>
</dbReference>
<protein>
    <recommendedName>
        <fullName evidence="3">DUF1552 domain-containing protein</fullName>
    </recommendedName>
</protein>
<dbReference type="KEGG" id="chya:V22_30340"/>